<organism evidence="1">
    <name type="scientific">uncultured Bacillota bacterium</name>
    <dbReference type="NCBI Taxonomy" id="344338"/>
    <lineage>
        <taxon>Bacteria</taxon>
        <taxon>Bacillati</taxon>
        <taxon>Bacillota</taxon>
        <taxon>environmental samples</taxon>
    </lineage>
</organism>
<dbReference type="InterPro" id="IPR016024">
    <property type="entry name" value="ARM-type_fold"/>
</dbReference>
<sequence length="230" mass="27387">MTNQEIRQTLQSLAEPKYQKFSSSLLPETKNILGVRLPRLRKIAKELAKGDWRAYLTQAKDDYFEEIMLQGMVLGYVKTDLDELFSFIQTFVSKIDNWSVCDSFCAGLKIAKQYPEQIWNFIQPYLRSEKEFEVRFGVVMILNYFIKEEYLKEIFQILNHINQSGYYCKMAVAWALSMCYISFPQETMIFLKNNHLDEFTYQKTLQKIIESRQISKEEKKIIREMKEKIL</sequence>
<dbReference type="InterPro" id="IPR014825">
    <property type="entry name" value="DNA_alkylation"/>
</dbReference>
<dbReference type="PANTHER" id="PTHR34070:SF1">
    <property type="entry name" value="DNA ALKYLATION REPAIR PROTEIN"/>
    <property type="match status" value="1"/>
</dbReference>
<dbReference type="CDD" id="cd06561">
    <property type="entry name" value="AlkD_like"/>
    <property type="match status" value="1"/>
</dbReference>
<name>A0A650EMY6_9FIRM</name>
<proteinExistence type="predicted"/>
<accession>A0A650EMY6</accession>
<gene>
    <name evidence="1" type="ORF">Firmicute1046_2930</name>
</gene>
<dbReference type="Gene3D" id="1.25.10.90">
    <property type="match status" value="1"/>
</dbReference>
<evidence type="ECO:0000313" key="1">
    <source>
        <dbReference type="EMBL" id="QGT51217.1"/>
    </source>
</evidence>
<dbReference type="EMBL" id="MN577573">
    <property type="protein sequence ID" value="QGT51217.1"/>
    <property type="molecule type" value="Genomic_DNA"/>
</dbReference>
<dbReference type="AlphaFoldDB" id="A0A650EMY6"/>
<dbReference type="Pfam" id="PF08713">
    <property type="entry name" value="DNA_alkylation"/>
    <property type="match status" value="1"/>
</dbReference>
<protein>
    <recommendedName>
        <fullName evidence="2">DNA alkylation repair protein</fullName>
    </recommendedName>
</protein>
<reference evidence="1" key="1">
    <citation type="journal article" date="2020" name="J. ISSAAS">
        <title>Lactobacilli and other gastrointestinal microbiota of Peromyscus leucopus, reservoir host for agents of Lyme disease and other zoonoses in North America.</title>
        <authorList>
            <person name="Milovic A."/>
            <person name="Bassam K."/>
            <person name="Shao H."/>
            <person name="Chatzistamou I."/>
            <person name="Tufts D.M."/>
            <person name="Diuk-Wasser M."/>
            <person name="Barbour A.G."/>
        </authorList>
    </citation>
    <scope>NUCLEOTIDE SEQUENCE</scope>
    <source>
        <strain evidence="1">LL40</strain>
    </source>
</reference>
<evidence type="ECO:0008006" key="2">
    <source>
        <dbReference type="Google" id="ProtNLM"/>
    </source>
</evidence>
<dbReference type="PANTHER" id="PTHR34070">
    <property type="entry name" value="ARMADILLO-TYPE FOLD"/>
    <property type="match status" value="1"/>
</dbReference>
<dbReference type="SUPFAM" id="SSF48371">
    <property type="entry name" value="ARM repeat"/>
    <property type="match status" value="1"/>
</dbReference>